<feature type="transmembrane region" description="Helical" evidence="1">
    <location>
        <begin position="98"/>
        <end position="120"/>
    </location>
</feature>
<evidence type="ECO:0000313" key="2">
    <source>
        <dbReference type="EMBL" id="KWV15672.1"/>
    </source>
</evidence>
<feature type="transmembrane region" description="Helical" evidence="1">
    <location>
        <begin position="70"/>
        <end position="91"/>
    </location>
</feature>
<evidence type="ECO:0008006" key="4">
    <source>
        <dbReference type="Google" id="ProtNLM"/>
    </source>
</evidence>
<protein>
    <recommendedName>
        <fullName evidence="4">Transmembrane protein</fullName>
    </recommendedName>
</protein>
<feature type="transmembrane region" description="Helical" evidence="1">
    <location>
        <begin position="20"/>
        <end position="42"/>
    </location>
</feature>
<comment type="caution">
    <text evidence="2">The sequence shown here is derived from an EMBL/GenBank/DDBJ whole genome shotgun (WGS) entry which is preliminary data.</text>
</comment>
<evidence type="ECO:0000313" key="3">
    <source>
        <dbReference type="Proteomes" id="UP000055854"/>
    </source>
</evidence>
<name>A0A109HNQ2_XANCT</name>
<dbReference type="RefSeq" id="WP_003476657.1">
    <property type="nucleotide sequence ID" value="NZ_CP089999.1"/>
</dbReference>
<gene>
    <name evidence="2" type="ORF">ATB53_11315</name>
</gene>
<keyword evidence="1" id="KW-0472">Membrane</keyword>
<dbReference type="OrthoDB" id="5998922at2"/>
<reference evidence="2 3" key="1">
    <citation type="submission" date="2015-11" db="EMBL/GenBank/DDBJ databases">
        <title>Long Read and Single Molecule DNA Sequencing Simplifies Genome Assembly and TAL Effector Gene Analysis of Xanthomonas translucens.</title>
        <authorList>
            <person name="Peng Z."/>
            <person name="Hu Y."/>
            <person name="Xie J."/>
            <person name="Potnis N."/>
            <person name="Akhunova A."/>
            <person name="Jones J."/>
            <person name="Liu Z."/>
            <person name="White F."/>
            <person name="Liu S."/>
        </authorList>
    </citation>
    <scope>NUCLEOTIDE SEQUENCE [LARGE SCALE GENOMIC DNA]</scope>
    <source>
        <strain evidence="2 3">B1</strain>
    </source>
</reference>
<keyword evidence="1" id="KW-1133">Transmembrane helix</keyword>
<dbReference type="Proteomes" id="UP000055854">
    <property type="component" value="Unassembled WGS sequence"/>
</dbReference>
<accession>A0A109HNQ2</accession>
<dbReference type="AlphaFoldDB" id="A0A109HNQ2"/>
<feature type="transmembrane region" description="Helical" evidence="1">
    <location>
        <begin position="152"/>
        <end position="177"/>
    </location>
</feature>
<keyword evidence="1" id="KW-0812">Transmembrane</keyword>
<evidence type="ECO:0000256" key="1">
    <source>
        <dbReference type="SAM" id="Phobius"/>
    </source>
</evidence>
<sequence length="187" mass="20422">MPPPPLPTARNPMIDTMAKISLLVGVAWLLYALVQLAVLALLPNGTLQAVVLRIGIPLPALLQWCLDHRLALSLLSALLALLFSAAAWGLLRRHEWARLGFVAFLVVTALANFASLPLLWQFFGAMQQMLPEAMRHRADGAQLLGQLQTGRVVSIATAAATALVFAALHGWLVYQLYRPAIRAEFRS</sequence>
<dbReference type="EMBL" id="LNTA01000053">
    <property type="protein sequence ID" value="KWV15672.1"/>
    <property type="molecule type" value="Genomic_DNA"/>
</dbReference>
<proteinExistence type="predicted"/>
<organism evidence="2 3">
    <name type="scientific">Xanthomonas campestris pv. translucens</name>
    <dbReference type="NCBI Taxonomy" id="343"/>
    <lineage>
        <taxon>Bacteria</taxon>
        <taxon>Pseudomonadati</taxon>
        <taxon>Pseudomonadota</taxon>
        <taxon>Gammaproteobacteria</taxon>
        <taxon>Lysobacterales</taxon>
        <taxon>Lysobacteraceae</taxon>
        <taxon>Xanthomonas</taxon>
        <taxon>Xanthomonas translucens group</taxon>
    </lineage>
</organism>